<evidence type="ECO:0000259" key="3">
    <source>
        <dbReference type="Pfam" id="PF07748"/>
    </source>
</evidence>
<dbReference type="GO" id="GO:0009313">
    <property type="term" value="P:oligosaccharide catabolic process"/>
    <property type="evidence" value="ECO:0007669"/>
    <property type="project" value="TreeGrafter"/>
</dbReference>
<keyword evidence="1" id="KW-0732">Signal</keyword>
<feature type="signal peptide" evidence="1">
    <location>
        <begin position="1"/>
        <end position="25"/>
    </location>
</feature>
<dbReference type="Proteomes" id="UP000295210">
    <property type="component" value="Unassembled WGS sequence"/>
</dbReference>
<dbReference type="InterPro" id="IPR008979">
    <property type="entry name" value="Galactose-bd-like_sf"/>
</dbReference>
<dbReference type="InterPro" id="IPR029411">
    <property type="entry name" value="RG-lyase_III"/>
</dbReference>
<dbReference type="SUPFAM" id="SSF49785">
    <property type="entry name" value="Galactose-binding domain-like"/>
    <property type="match status" value="1"/>
</dbReference>
<proteinExistence type="predicted"/>
<dbReference type="Gene3D" id="3.20.110.10">
    <property type="entry name" value="Glycoside hydrolase 38, N terminal domain"/>
    <property type="match status" value="1"/>
</dbReference>
<keyword evidence="6" id="KW-0378">Hydrolase</keyword>
<evidence type="ECO:0000313" key="7">
    <source>
        <dbReference type="Proteomes" id="UP000295210"/>
    </source>
</evidence>
<dbReference type="Gene3D" id="2.60.40.2220">
    <property type="match status" value="1"/>
</dbReference>
<dbReference type="InterPro" id="IPR011013">
    <property type="entry name" value="Gal_mutarotase_sf_dom"/>
</dbReference>
<name>A0A4R1LCM3_9BACT</name>
<dbReference type="PANTHER" id="PTHR46017">
    <property type="entry name" value="ALPHA-MANNOSIDASE 2C1"/>
    <property type="match status" value="1"/>
</dbReference>
<dbReference type="InterPro" id="IPR041147">
    <property type="entry name" value="GH38_C"/>
</dbReference>
<accession>A0A4R1LCM3</accession>
<feature type="chain" id="PRO_5020492269" evidence="1">
    <location>
        <begin position="26"/>
        <end position="1188"/>
    </location>
</feature>
<feature type="domain" description="Glycosyl hydrolases family 38 C-terminal" evidence="5">
    <location>
        <begin position="1101"/>
        <end position="1175"/>
    </location>
</feature>
<dbReference type="InterPro" id="IPR000602">
    <property type="entry name" value="Glyco_hydro_38_N"/>
</dbReference>
<evidence type="ECO:0000259" key="4">
    <source>
        <dbReference type="Pfam" id="PF14683"/>
    </source>
</evidence>
<dbReference type="SUPFAM" id="SSF74650">
    <property type="entry name" value="Galactose mutarotase-like"/>
    <property type="match status" value="1"/>
</dbReference>
<protein>
    <submittedName>
        <fullName evidence="6">Glycosyl hydrolase family 38</fullName>
    </submittedName>
</protein>
<dbReference type="InterPro" id="IPR011682">
    <property type="entry name" value="Glyco_hydro_38_C"/>
</dbReference>
<dbReference type="Pfam" id="PF17677">
    <property type="entry name" value="Glyco_hydro38C2"/>
    <property type="match status" value="1"/>
</dbReference>
<feature type="domain" description="Glycoside hydrolase family 38 N-terminal" evidence="2">
    <location>
        <begin position="312"/>
        <end position="581"/>
    </location>
</feature>
<dbReference type="Gene3D" id="2.70.98.30">
    <property type="entry name" value="Golgi alpha-mannosidase II, domain 4"/>
    <property type="match status" value="1"/>
</dbReference>
<dbReference type="OrthoDB" id="237949at2"/>
<dbReference type="PANTHER" id="PTHR46017:SF1">
    <property type="entry name" value="ALPHA-MANNOSIDASE 2C1"/>
    <property type="match status" value="1"/>
</dbReference>
<dbReference type="InterPro" id="IPR027291">
    <property type="entry name" value="Glyco_hydro_38_N_sf"/>
</dbReference>
<evidence type="ECO:0000259" key="2">
    <source>
        <dbReference type="Pfam" id="PF01074"/>
    </source>
</evidence>
<dbReference type="SUPFAM" id="SSF88713">
    <property type="entry name" value="Glycoside hydrolase/deacetylase"/>
    <property type="match status" value="1"/>
</dbReference>
<dbReference type="InterPro" id="IPR011330">
    <property type="entry name" value="Glyco_hydro/deAcase_b/a-brl"/>
</dbReference>
<dbReference type="Pfam" id="PF14683">
    <property type="entry name" value="CBM-like"/>
    <property type="match status" value="1"/>
</dbReference>
<feature type="domain" description="Glycosyl hydrolase family 38 C-terminal" evidence="3">
    <location>
        <begin position="786"/>
        <end position="970"/>
    </location>
</feature>
<dbReference type="EMBL" id="SMGK01000002">
    <property type="protein sequence ID" value="TCK74299.1"/>
    <property type="molecule type" value="Genomic_DNA"/>
</dbReference>
<evidence type="ECO:0000259" key="5">
    <source>
        <dbReference type="Pfam" id="PF17677"/>
    </source>
</evidence>
<comment type="caution">
    <text evidence="6">The sequence shown here is derived from an EMBL/GenBank/DDBJ whole genome shotgun (WGS) entry which is preliminary data.</text>
</comment>
<keyword evidence="7" id="KW-1185">Reference proteome</keyword>
<dbReference type="GO" id="GO:0004559">
    <property type="term" value="F:alpha-mannosidase activity"/>
    <property type="evidence" value="ECO:0007669"/>
    <property type="project" value="InterPro"/>
</dbReference>
<evidence type="ECO:0000313" key="6">
    <source>
        <dbReference type="EMBL" id="TCK74299.1"/>
    </source>
</evidence>
<gene>
    <name evidence="6" type="ORF">C7378_1921</name>
</gene>
<evidence type="ECO:0000256" key="1">
    <source>
        <dbReference type="SAM" id="SignalP"/>
    </source>
</evidence>
<sequence length="1188" mass="130934">MNAKWSFISASGLTLLFAASLQLHAASGNSQSSNPVFRIGSFDRSSVEFASGSPKQPVKFVVGKSDAAKDWYAAQPAVLGSATADESPASAAAPRSILFTLDHAAAPSYRLHVSLLIQSASVPALRVGINGKHGIFYLHPKLDYSNGDQGDSFYPAYSQADVEFTVPGSALRQGENTITLQAVEEADQAVPEAGLTYDAIELDRGTAKAEARSSTAQILPTIYFRQRAGGLEEEVEAYIRSSEPMKPGGHADLTIAGRHYQQALRGNQDFGEERLDFSVAEFPAQTRAAFDWQVSGHRQHVEQTIDPKKKWTVFVVPNTHVDVGYSDYQAKIAAIQSHALDEALDMIGKQPDFRFSTDGAWNLEQFMKTRTPAQQQRAIAALQKEQLFVPAQYANILTGFPAAETLIRSLYPSANFSRIHGTPFNYANLTDVPSYSWSYASILASAGIHYLAGGSNNYRAPVLLQGRLNEDSPIWWEGPDGKKVLLWYSRIYQQMQMLFGLPPVLAAGRDTLPLFLQMYEHPGYHASATMLYGTQVENTDLFPQQAELVKEWDDTYAFPHLQYSGFHEALQNIQKQFGDTIPTTRGDGGPYWEDGIASDAYYAGMERWTEGNAPTAEKLATLTALINPLMKANTADLKRMWTNMLLMDEHTWDSYNSISDPTSMEAVKQLAIKDQYAVNAKALANFIAMNSMASMVSAIPAAPGSLIVFNSLNWKRDGLVSFDVDKGNEIVDTTTGKVVPAERLGGDGNFDHIRFLAQDIPAVGYKVFEMRHAAAATPQTDQVSTLESPYYKVTLDSSTGAVRSIYDKQLQRELVNQQSPYRFGQYLYVSGGDKGPNTVLQYSHVYPKADLEIHPASSGRLVSITHTPYGAVAHLQSEDTNTPSIATEIRLFNSEKKIEFIEDVDKKEVDSKEAVYFAFPFAMTQPQFQYEVQNGVVDPAKDMYPGAGHEWFSVQHWVSVQQEGMSGTVMPLDASLVTLGDINRGAWPEQFGKRPGTIFSYVMNNYWDTNYRAGQGGHFHFHYIVTSAPSTNAQELSHLGWEEITPLQADTVTTQDKAISPIAEHDGNPQYPDPAAQVKLLHLAHPLDAHEESFLKVEDANVVLTAWKTAEDGNGTILRFLDLGGQQRTVTVQTPLLQINQAWQADAVERNQAALPLVGTSGFTFTIHPHEIVTVRITGTPKSQTPGS</sequence>
<feature type="domain" description="Rhamnogalacturonan lyase" evidence="4">
    <location>
        <begin position="36"/>
        <end position="202"/>
    </location>
</feature>
<reference evidence="6 7" key="1">
    <citation type="submission" date="2019-03" db="EMBL/GenBank/DDBJ databases">
        <title>Genomic Encyclopedia of Type Strains, Phase IV (KMG-IV): sequencing the most valuable type-strain genomes for metagenomic binning, comparative biology and taxonomic classification.</title>
        <authorList>
            <person name="Goeker M."/>
        </authorList>
    </citation>
    <scope>NUCLEOTIDE SEQUENCE [LARGE SCALE GENOMIC DNA]</scope>
    <source>
        <strain evidence="6 7">DSM 103428</strain>
    </source>
</reference>
<dbReference type="Pfam" id="PF07748">
    <property type="entry name" value="Glyco_hydro_38C"/>
    <property type="match status" value="1"/>
</dbReference>
<dbReference type="Gene3D" id="2.60.120.260">
    <property type="entry name" value="Galactose-binding domain-like"/>
    <property type="match status" value="1"/>
</dbReference>
<dbReference type="Pfam" id="PF01074">
    <property type="entry name" value="Glyco_hydro_38N"/>
    <property type="match status" value="1"/>
</dbReference>
<dbReference type="GO" id="GO:0006013">
    <property type="term" value="P:mannose metabolic process"/>
    <property type="evidence" value="ECO:0007669"/>
    <property type="project" value="InterPro"/>
</dbReference>
<dbReference type="AlphaFoldDB" id="A0A4R1LCM3"/>
<dbReference type="RefSeq" id="WP_131995174.1">
    <property type="nucleotide sequence ID" value="NZ_SMGK01000002.1"/>
</dbReference>
<dbReference type="GO" id="GO:0030246">
    <property type="term" value="F:carbohydrate binding"/>
    <property type="evidence" value="ECO:0007669"/>
    <property type="project" value="InterPro"/>
</dbReference>
<organism evidence="6 7">
    <name type="scientific">Acidipila rosea</name>
    <dbReference type="NCBI Taxonomy" id="768535"/>
    <lineage>
        <taxon>Bacteria</taxon>
        <taxon>Pseudomonadati</taxon>
        <taxon>Acidobacteriota</taxon>
        <taxon>Terriglobia</taxon>
        <taxon>Terriglobales</taxon>
        <taxon>Acidobacteriaceae</taxon>
        <taxon>Acidipila</taxon>
    </lineage>
</organism>